<protein>
    <submittedName>
        <fullName evidence="1">Uncharacterized protein</fullName>
    </submittedName>
</protein>
<sequence length="78" mass="8734">MRTLGRGKQCGSKRAGQHISSVVCNEVYTRSMGYDPIWRRILLEFSTRHKMSSSIVILGQFSQAVEQDLSSASCILNI</sequence>
<accession>A0AAV7X2A9</accession>
<reference evidence="1" key="1">
    <citation type="submission" date="2022-12" db="EMBL/GenBank/DDBJ databases">
        <title>Chromosome-level genome assembly of the bean flower thrips Megalurothrips usitatus.</title>
        <authorList>
            <person name="Ma L."/>
            <person name="Liu Q."/>
            <person name="Li H."/>
            <person name="Cai W."/>
        </authorList>
    </citation>
    <scope>NUCLEOTIDE SEQUENCE</scope>
    <source>
        <strain evidence="1">Cailab_2022a</strain>
    </source>
</reference>
<dbReference type="EMBL" id="JAPTSV010000839">
    <property type="protein sequence ID" value="KAJ1518899.1"/>
    <property type="molecule type" value="Genomic_DNA"/>
</dbReference>
<keyword evidence="2" id="KW-1185">Reference proteome</keyword>
<proteinExistence type="predicted"/>
<organism evidence="1 2">
    <name type="scientific">Megalurothrips usitatus</name>
    <name type="common">bean blossom thrips</name>
    <dbReference type="NCBI Taxonomy" id="439358"/>
    <lineage>
        <taxon>Eukaryota</taxon>
        <taxon>Metazoa</taxon>
        <taxon>Ecdysozoa</taxon>
        <taxon>Arthropoda</taxon>
        <taxon>Hexapoda</taxon>
        <taxon>Insecta</taxon>
        <taxon>Pterygota</taxon>
        <taxon>Neoptera</taxon>
        <taxon>Paraneoptera</taxon>
        <taxon>Thysanoptera</taxon>
        <taxon>Terebrantia</taxon>
        <taxon>Thripoidea</taxon>
        <taxon>Thripidae</taxon>
        <taxon>Megalurothrips</taxon>
    </lineage>
</organism>
<dbReference type="Proteomes" id="UP001075354">
    <property type="component" value="Unassembled WGS sequence"/>
</dbReference>
<evidence type="ECO:0000313" key="2">
    <source>
        <dbReference type="Proteomes" id="UP001075354"/>
    </source>
</evidence>
<name>A0AAV7X2A9_9NEOP</name>
<gene>
    <name evidence="1" type="ORF">ONE63_011485</name>
</gene>
<dbReference type="AlphaFoldDB" id="A0AAV7X2A9"/>
<evidence type="ECO:0000313" key="1">
    <source>
        <dbReference type="EMBL" id="KAJ1518899.1"/>
    </source>
</evidence>
<comment type="caution">
    <text evidence="1">The sequence shown here is derived from an EMBL/GenBank/DDBJ whole genome shotgun (WGS) entry which is preliminary data.</text>
</comment>